<feature type="region of interest" description="Disordered" evidence="7">
    <location>
        <begin position="1"/>
        <end position="38"/>
    </location>
</feature>
<dbReference type="Gene3D" id="1.20.1250.20">
    <property type="entry name" value="MFS general substrate transporter like domains"/>
    <property type="match status" value="2"/>
</dbReference>
<comment type="subcellular location">
    <subcellularLocation>
        <location evidence="1">Cell membrane</location>
        <topology evidence="1">Multi-pass membrane protein</topology>
    </subcellularLocation>
</comment>
<feature type="transmembrane region" description="Helical" evidence="8">
    <location>
        <begin position="151"/>
        <end position="171"/>
    </location>
</feature>
<keyword evidence="3" id="KW-1003">Cell membrane</keyword>
<dbReference type="PANTHER" id="PTHR43266:SF2">
    <property type="entry name" value="MAJOR FACILITATOR SUPERFAMILY (MFS) PROFILE DOMAIN-CONTAINING PROTEIN"/>
    <property type="match status" value="1"/>
</dbReference>
<dbReference type="EMBL" id="MRCB01000005">
    <property type="protein sequence ID" value="OKH24824.1"/>
    <property type="molecule type" value="Genomic_DNA"/>
</dbReference>
<evidence type="ECO:0000256" key="1">
    <source>
        <dbReference type="ARBA" id="ARBA00004651"/>
    </source>
</evidence>
<feature type="compositionally biased region" description="Polar residues" evidence="7">
    <location>
        <begin position="1"/>
        <end position="22"/>
    </location>
</feature>
<keyword evidence="10" id="KW-1185">Reference proteome</keyword>
<keyword evidence="4 8" id="KW-0812">Transmembrane</keyword>
<dbReference type="AlphaFoldDB" id="A0A1U7HMP2"/>
<feature type="transmembrane region" description="Helical" evidence="8">
    <location>
        <begin position="435"/>
        <end position="457"/>
    </location>
</feature>
<sequence>MQVSESNQNETPSDNPRPSSISMDRRPLYSSRQPSSQGFAPVLRNPRFLTLWGGQIFSQLADKFYLVLMIAFIDSHFKAVGQPISGWVSAIMIANTIPAVLFGSLAGVYVDRWFKKGVLVVSNLIRGFLVLIVPTLLWFSQDIKTWMDLPVGFLILLVVTFLVSTLTQFFAPAEQATLALVVRNRHLLAANSLNTTTTMAVLIVGFAIGEPLLAIADRLLGTSAASWNFGKVLVVGGAYIIAGLILLFLRTGEKSEHFRPEPPHIFDDILDGVRYLQENHRVRNALIQLVILFSVFAALSVLAVRMAEIIPAMKADQFGFLLAAGGVGLAINAAILAYWGQRFANAQLSLWGSMGMAASLIGLSVATKSLWLALAMTTLLGAFAALVGVPMQTTLLAETPPDMRGKVFGLENNAVNIALSLPLAVAGVAETFLGLQPVLLALAALTGAGGILSWYVARLESVKSSKVDRWGG</sequence>
<feature type="transmembrane region" description="Helical" evidence="8">
    <location>
        <begin position="117"/>
        <end position="139"/>
    </location>
</feature>
<evidence type="ECO:0000256" key="2">
    <source>
        <dbReference type="ARBA" id="ARBA00022448"/>
    </source>
</evidence>
<evidence type="ECO:0000256" key="7">
    <source>
        <dbReference type="SAM" id="MobiDB-lite"/>
    </source>
</evidence>
<feature type="transmembrane region" description="Helical" evidence="8">
    <location>
        <begin position="371"/>
        <end position="389"/>
    </location>
</feature>
<dbReference type="RefSeq" id="WP_073598770.1">
    <property type="nucleotide sequence ID" value="NZ_MRCB01000005.1"/>
</dbReference>
<dbReference type="Pfam" id="PF05977">
    <property type="entry name" value="MFS_3"/>
    <property type="match status" value="1"/>
</dbReference>
<dbReference type="PANTHER" id="PTHR43266">
    <property type="entry name" value="MACROLIDE-EFFLUX PROTEIN"/>
    <property type="match status" value="1"/>
</dbReference>
<gene>
    <name evidence="9" type="ORF">NIES593_06300</name>
</gene>
<dbReference type="CDD" id="cd06173">
    <property type="entry name" value="MFS_MefA_like"/>
    <property type="match status" value="1"/>
</dbReference>
<feature type="transmembrane region" description="Helical" evidence="8">
    <location>
        <begin position="318"/>
        <end position="339"/>
    </location>
</feature>
<evidence type="ECO:0000256" key="6">
    <source>
        <dbReference type="ARBA" id="ARBA00023136"/>
    </source>
</evidence>
<dbReference type="GO" id="GO:0005886">
    <property type="term" value="C:plasma membrane"/>
    <property type="evidence" value="ECO:0007669"/>
    <property type="project" value="UniProtKB-SubCell"/>
</dbReference>
<dbReference type="InterPro" id="IPR036259">
    <property type="entry name" value="MFS_trans_sf"/>
</dbReference>
<organism evidence="9 10">
    <name type="scientific">Hydrococcus rivularis NIES-593</name>
    <dbReference type="NCBI Taxonomy" id="1921803"/>
    <lineage>
        <taxon>Bacteria</taxon>
        <taxon>Bacillati</taxon>
        <taxon>Cyanobacteriota</taxon>
        <taxon>Cyanophyceae</taxon>
        <taxon>Pleurocapsales</taxon>
        <taxon>Hydrococcaceae</taxon>
        <taxon>Hydrococcus</taxon>
    </lineage>
</organism>
<feature type="transmembrane region" description="Helical" evidence="8">
    <location>
        <begin position="229"/>
        <end position="249"/>
    </location>
</feature>
<evidence type="ECO:0000256" key="8">
    <source>
        <dbReference type="SAM" id="Phobius"/>
    </source>
</evidence>
<evidence type="ECO:0000313" key="10">
    <source>
        <dbReference type="Proteomes" id="UP000186868"/>
    </source>
</evidence>
<name>A0A1U7HMP2_9CYAN</name>
<dbReference type="InterPro" id="IPR010290">
    <property type="entry name" value="TM_effector"/>
</dbReference>
<keyword evidence="5 8" id="KW-1133">Transmembrane helix</keyword>
<dbReference type="Proteomes" id="UP000186868">
    <property type="component" value="Unassembled WGS sequence"/>
</dbReference>
<feature type="transmembrane region" description="Helical" evidence="8">
    <location>
        <begin position="192"/>
        <end position="209"/>
    </location>
</feature>
<feature type="transmembrane region" description="Helical" evidence="8">
    <location>
        <begin position="410"/>
        <end position="429"/>
    </location>
</feature>
<feature type="transmembrane region" description="Helical" evidence="8">
    <location>
        <begin position="87"/>
        <end position="110"/>
    </location>
</feature>
<protein>
    <submittedName>
        <fullName evidence="9">Arabinose efflux permease</fullName>
    </submittedName>
</protein>
<feature type="transmembrane region" description="Helical" evidence="8">
    <location>
        <begin position="348"/>
        <end position="365"/>
    </location>
</feature>
<comment type="caution">
    <text evidence="9">The sequence shown here is derived from an EMBL/GenBank/DDBJ whole genome shotgun (WGS) entry which is preliminary data.</text>
</comment>
<reference evidence="9 10" key="1">
    <citation type="submission" date="2016-11" db="EMBL/GenBank/DDBJ databases">
        <title>Draft Genome Sequences of Nine Cyanobacterial Strains from Diverse Habitats.</title>
        <authorList>
            <person name="Zhu T."/>
            <person name="Hou S."/>
            <person name="Lu X."/>
            <person name="Hess W.R."/>
        </authorList>
    </citation>
    <scope>NUCLEOTIDE SEQUENCE [LARGE SCALE GENOMIC DNA]</scope>
    <source>
        <strain evidence="9 10">NIES-593</strain>
    </source>
</reference>
<evidence type="ECO:0000256" key="4">
    <source>
        <dbReference type="ARBA" id="ARBA00022692"/>
    </source>
</evidence>
<evidence type="ECO:0000256" key="5">
    <source>
        <dbReference type="ARBA" id="ARBA00022989"/>
    </source>
</evidence>
<proteinExistence type="predicted"/>
<keyword evidence="6 8" id="KW-0472">Membrane</keyword>
<feature type="transmembrane region" description="Helical" evidence="8">
    <location>
        <begin position="285"/>
        <end position="306"/>
    </location>
</feature>
<keyword evidence="2" id="KW-0813">Transport</keyword>
<evidence type="ECO:0000313" key="9">
    <source>
        <dbReference type="EMBL" id="OKH24824.1"/>
    </source>
</evidence>
<accession>A0A1U7HMP2</accession>
<dbReference type="STRING" id="1921803.NIES593_06300"/>
<evidence type="ECO:0000256" key="3">
    <source>
        <dbReference type="ARBA" id="ARBA00022475"/>
    </source>
</evidence>
<dbReference type="SUPFAM" id="SSF103473">
    <property type="entry name" value="MFS general substrate transporter"/>
    <property type="match status" value="1"/>
</dbReference>